<dbReference type="EMBL" id="AAXW01000002">
    <property type="protein sequence ID" value="EAZ93878.1"/>
    <property type="molecule type" value="Genomic_DNA"/>
</dbReference>
<sequence length="27" mass="3411">MSIGINIRRKNTNRFYFFIFKFILRTN</sequence>
<dbReference type="Proteomes" id="UP000003781">
    <property type="component" value="Unassembled WGS sequence"/>
</dbReference>
<evidence type="ECO:0000313" key="2">
    <source>
        <dbReference type="Proteomes" id="UP000003781"/>
    </source>
</evidence>
<proteinExistence type="predicted"/>
<accession>A3IJ96</accession>
<organism evidence="1 2">
    <name type="scientific">Crocosphaera chwakensis CCY0110</name>
    <dbReference type="NCBI Taxonomy" id="391612"/>
    <lineage>
        <taxon>Bacteria</taxon>
        <taxon>Bacillati</taxon>
        <taxon>Cyanobacteriota</taxon>
        <taxon>Cyanophyceae</taxon>
        <taxon>Oscillatoriophycideae</taxon>
        <taxon>Chroococcales</taxon>
        <taxon>Aphanothecaceae</taxon>
        <taxon>Crocosphaera</taxon>
        <taxon>Crocosphaera chwakensis</taxon>
    </lineage>
</organism>
<protein>
    <submittedName>
        <fullName evidence="1">Uncharacterized protein</fullName>
    </submittedName>
</protein>
<evidence type="ECO:0000313" key="1">
    <source>
        <dbReference type="EMBL" id="EAZ93878.1"/>
    </source>
</evidence>
<reference evidence="1 2" key="1">
    <citation type="submission" date="2007-03" db="EMBL/GenBank/DDBJ databases">
        <authorList>
            <person name="Stal L."/>
            <person name="Ferriera S."/>
            <person name="Johnson J."/>
            <person name="Kravitz S."/>
            <person name="Beeson K."/>
            <person name="Sutton G."/>
            <person name="Rogers Y.-H."/>
            <person name="Friedman R."/>
            <person name="Frazier M."/>
            <person name="Venter J.C."/>
        </authorList>
    </citation>
    <scope>NUCLEOTIDE SEQUENCE [LARGE SCALE GENOMIC DNA]</scope>
    <source>
        <strain evidence="1 2">CCY0110</strain>
    </source>
</reference>
<dbReference type="AlphaFoldDB" id="A3IJ96"/>
<name>A3IJ96_9CHRO</name>
<comment type="caution">
    <text evidence="1">The sequence shown here is derived from an EMBL/GenBank/DDBJ whole genome shotgun (WGS) entry which is preliminary data.</text>
</comment>
<keyword evidence="2" id="KW-1185">Reference proteome</keyword>
<gene>
    <name evidence="1" type="ORF">CY0110_18822</name>
</gene>